<dbReference type="PRINTS" id="PR00359">
    <property type="entry name" value="BP450"/>
</dbReference>
<reference evidence="2 3" key="1">
    <citation type="submission" date="2019-05" db="EMBL/GenBank/DDBJ databases">
        <title>Draft genome sequence of Nonomuraea turkmeniaca DSM 43926.</title>
        <authorList>
            <person name="Saricaoglu S."/>
            <person name="Isik K."/>
        </authorList>
    </citation>
    <scope>NUCLEOTIDE SEQUENCE [LARGE SCALE GENOMIC DNA]</scope>
    <source>
        <strain evidence="2 3">DSM 43926</strain>
    </source>
</reference>
<sequence>MTEGAIELPWTARISRPTPFDPPEIFARLRDERPLRPMTFADGHEGWLASGYDAVRAILADNRFSVRRELAHPPVTMPNAQAQAMFYAPVPPGTFVRQDPPEHTRYRQLLAGQFTLRRMRQLEIRIAGVTRDCLDAMAEAGPPADIVQALARPVPSLLICDLLGIPEQDLTTFRQAMDTVLDPDSSPEQVQQGYVGMLAIFPDLIAGKRAHPTSDVYSDLINGSDLTDEELITVGLLLFAAGNETTSTMIAFGTFALLEHPDQLAALRRDPSLIDNTVEELLRYLTDPAACSERRCRTSRSAAN</sequence>
<dbReference type="EMBL" id="VCKY01000098">
    <property type="protein sequence ID" value="TMR15687.1"/>
    <property type="molecule type" value="Genomic_DNA"/>
</dbReference>
<dbReference type="PANTHER" id="PTHR46696">
    <property type="entry name" value="P450, PUTATIVE (EUROFUNG)-RELATED"/>
    <property type="match status" value="1"/>
</dbReference>
<evidence type="ECO:0000313" key="2">
    <source>
        <dbReference type="EMBL" id="TMR15687.1"/>
    </source>
</evidence>
<dbReference type="RefSeq" id="WP_138668941.1">
    <property type="nucleotide sequence ID" value="NZ_VCKY01000098.1"/>
</dbReference>
<name>A0A5S4FC53_9ACTN</name>
<evidence type="ECO:0000256" key="1">
    <source>
        <dbReference type="ARBA" id="ARBA00010617"/>
    </source>
</evidence>
<dbReference type="GO" id="GO:0016705">
    <property type="term" value="F:oxidoreductase activity, acting on paired donors, with incorporation or reduction of molecular oxygen"/>
    <property type="evidence" value="ECO:0007669"/>
    <property type="project" value="InterPro"/>
</dbReference>
<organism evidence="2 3">
    <name type="scientific">Nonomuraea turkmeniaca</name>
    <dbReference type="NCBI Taxonomy" id="103838"/>
    <lineage>
        <taxon>Bacteria</taxon>
        <taxon>Bacillati</taxon>
        <taxon>Actinomycetota</taxon>
        <taxon>Actinomycetes</taxon>
        <taxon>Streptosporangiales</taxon>
        <taxon>Streptosporangiaceae</taxon>
        <taxon>Nonomuraea</taxon>
    </lineage>
</organism>
<accession>A0A5S4FC53</accession>
<dbReference type="OrthoDB" id="4133219at2"/>
<dbReference type="PANTHER" id="PTHR46696:SF1">
    <property type="entry name" value="CYTOCHROME P450 YJIB-RELATED"/>
    <property type="match status" value="1"/>
</dbReference>
<dbReference type="GO" id="GO:0020037">
    <property type="term" value="F:heme binding"/>
    <property type="evidence" value="ECO:0007669"/>
    <property type="project" value="InterPro"/>
</dbReference>
<dbReference type="SUPFAM" id="SSF48264">
    <property type="entry name" value="Cytochrome P450"/>
    <property type="match status" value="1"/>
</dbReference>
<proteinExistence type="inferred from homology"/>
<evidence type="ECO:0000313" key="3">
    <source>
        <dbReference type="Proteomes" id="UP000309128"/>
    </source>
</evidence>
<dbReference type="InterPro" id="IPR002397">
    <property type="entry name" value="Cyt_P450_B"/>
</dbReference>
<dbReference type="Proteomes" id="UP000309128">
    <property type="component" value="Unassembled WGS sequence"/>
</dbReference>
<dbReference type="AlphaFoldDB" id="A0A5S4FC53"/>
<dbReference type="GO" id="GO:0005506">
    <property type="term" value="F:iron ion binding"/>
    <property type="evidence" value="ECO:0007669"/>
    <property type="project" value="InterPro"/>
</dbReference>
<keyword evidence="3" id="KW-1185">Reference proteome</keyword>
<protein>
    <submittedName>
        <fullName evidence="2">Cytochrome P450</fullName>
    </submittedName>
</protein>
<comment type="similarity">
    <text evidence="1">Belongs to the cytochrome P450 family.</text>
</comment>
<dbReference type="InterPro" id="IPR036396">
    <property type="entry name" value="Cyt_P450_sf"/>
</dbReference>
<dbReference type="GO" id="GO:0004497">
    <property type="term" value="F:monooxygenase activity"/>
    <property type="evidence" value="ECO:0007669"/>
    <property type="project" value="InterPro"/>
</dbReference>
<dbReference type="Gene3D" id="1.10.630.10">
    <property type="entry name" value="Cytochrome P450"/>
    <property type="match status" value="1"/>
</dbReference>
<comment type="caution">
    <text evidence="2">The sequence shown here is derived from an EMBL/GenBank/DDBJ whole genome shotgun (WGS) entry which is preliminary data.</text>
</comment>
<dbReference type="Pfam" id="PF00067">
    <property type="entry name" value="p450"/>
    <property type="match status" value="1"/>
</dbReference>
<gene>
    <name evidence="2" type="ORF">ETD86_26875</name>
</gene>
<dbReference type="InterPro" id="IPR001128">
    <property type="entry name" value="Cyt_P450"/>
</dbReference>